<proteinExistence type="predicted"/>
<reference evidence="3 4" key="1">
    <citation type="submission" date="2018-09" db="EMBL/GenBank/DDBJ databases">
        <authorList>
            <person name="Tagini F."/>
        </authorList>
    </citation>
    <scope>NUCLEOTIDE SEQUENCE [LARGE SCALE GENOMIC DNA]</scope>
    <source>
        <strain evidence="3 4">MK13</strain>
    </source>
</reference>
<keyword evidence="4" id="KW-1185">Reference proteome</keyword>
<sequence length="85" mass="8360">MPGFMLAAAASIAAGLSMGAAATVGVTLLVQGSSVAPGQGVPAPAVSSVVQYGDRCSGDYCPPPCGETSPCLNVAPRPDDRSRQP</sequence>
<evidence type="ECO:0000256" key="2">
    <source>
        <dbReference type="SAM" id="SignalP"/>
    </source>
</evidence>
<evidence type="ECO:0000256" key="1">
    <source>
        <dbReference type="SAM" id="MobiDB-lite"/>
    </source>
</evidence>
<evidence type="ECO:0000313" key="3">
    <source>
        <dbReference type="EMBL" id="VBA33311.1"/>
    </source>
</evidence>
<gene>
    <name evidence="3" type="ORF">LAUMK13_00252</name>
</gene>
<dbReference type="AlphaFoldDB" id="A0A498PLM5"/>
<keyword evidence="2" id="KW-0732">Signal</keyword>
<accession>A0A498PLM5</accession>
<dbReference type="EMBL" id="UPHQ01000008">
    <property type="protein sequence ID" value="VBA33311.1"/>
    <property type="molecule type" value="Genomic_DNA"/>
</dbReference>
<dbReference type="OrthoDB" id="4737304at2"/>
<dbReference type="InterPro" id="IPR022566">
    <property type="entry name" value="DUF2613"/>
</dbReference>
<protein>
    <submittedName>
        <fullName evidence="3">Uncharacterized protein</fullName>
    </submittedName>
</protein>
<organism evidence="3 4">
    <name type="scientific">Mycobacterium innocens</name>
    <dbReference type="NCBI Taxonomy" id="2341083"/>
    <lineage>
        <taxon>Bacteria</taxon>
        <taxon>Bacillati</taxon>
        <taxon>Actinomycetota</taxon>
        <taxon>Actinomycetes</taxon>
        <taxon>Mycobacteriales</taxon>
        <taxon>Mycobacteriaceae</taxon>
        <taxon>Mycobacterium</taxon>
    </lineage>
</organism>
<dbReference type="Proteomes" id="UP000267289">
    <property type="component" value="Unassembled WGS sequence"/>
</dbReference>
<name>A0A498PLM5_9MYCO</name>
<feature type="region of interest" description="Disordered" evidence="1">
    <location>
        <begin position="66"/>
        <end position="85"/>
    </location>
</feature>
<feature type="chain" id="PRO_5039305397" evidence="2">
    <location>
        <begin position="23"/>
        <end position="85"/>
    </location>
</feature>
<dbReference type="Pfam" id="PF11021">
    <property type="entry name" value="DUF2613"/>
    <property type="match status" value="1"/>
</dbReference>
<feature type="signal peptide" evidence="2">
    <location>
        <begin position="1"/>
        <end position="22"/>
    </location>
</feature>
<evidence type="ECO:0000313" key="4">
    <source>
        <dbReference type="Proteomes" id="UP000267289"/>
    </source>
</evidence>
<dbReference type="RefSeq" id="WP_075542169.1">
    <property type="nucleotide sequence ID" value="NZ_UPHQ01000008.1"/>
</dbReference>